<dbReference type="PROSITE" id="PS50928">
    <property type="entry name" value="ABC_TM1"/>
    <property type="match status" value="1"/>
</dbReference>
<sequence>MISYIIRRILTAIPLMLGITILSFAIIKAAPGGPTSLLMDPNTKPEDRVKFEEKYGLNDPIYIQYGKWLGNMVKGDFGTSLIRRGVPVSEMILNRLPNTLLLMVASTILAFLIAVPLGIFSAMRPYTKLDYTVTVTSVLGVATPNFWLGIMLIILFGVQLGWFPTGGVATLNAPFSIWDRLHHLIMPAFVLAVADMAALTRYTRSSMMEVLQQDYIRTAKSKGFKERTVVLKHGLRNGLIPIITMFGLMLPNFIAGAAITETVFSWPGIGRLFIESAFTRDYPVIMAVTVLTAVFVVIGNLLADILYAIFDPRIEY</sequence>
<feature type="transmembrane region" description="Helical" evidence="7">
    <location>
        <begin position="12"/>
        <end position="30"/>
    </location>
</feature>
<feature type="transmembrane region" description="Helical" evidence="7">
    <location>
        <begin position="181"/>
        <end position="199"/>
    </location>
</feature>
<keyword evidence="4 7" id="KW-0812">Transmembrane</keyword>
<dbReference type="PANTHER" id="PTHR43163">
    <property type="entry name" value="DIPEPTIDE TRANSPORT SYSTEM PERMEASE PROTEIN DPPB-RELATED"/>
    <property type="match status" value="1"/>
</dbReference>
<dbReference type="Pfam" id="PF19300">
    <property type="entry name" value="BPD_transp_1_N"/>
    <property type="match status" value="1"/>
</dbReference>
<evidence type="ECO:0000256" key="5">
    <source>
        <dbReference type="ARBA" id="ARBA00022989"/>
    </source>
</evidence>
<evidence type="ECO:0000256" key="2">
    <source>
        <dbReference type="ARBA" id="ARBA00022448"/>
    </source>
</evidence>
<evidence type="ECO:0000256" key="1">
    <source>
        <dbReference type="ARBA" id="ARBA00004651"/>
    </source>
</evidence>
<keyword evidence="6 7" id="KW-0472">Membrane</keyword>
<keyword evidence="2 7" id="KW-0813">Transport</keyword>
<comment type="similarity">
    <text evidence="7">Belongs to the binding-protein-dependent transport system permease family.</text>
</comment>
<evidence type="ECO:0000256" key="7">
    <source>
        <dbReference type="RuleBase" id="RU363032"/>
    </source>
</evidence>
<dbReference type="RefSeq" id="WP_120116961.1">
    <property type="nucleotide sequence ID" value="NZ_QYTW02000015.1"/>
</dbReference>
<organism evidence="9 10">
    <name type="scientific">Siminovitchia terrae</name>
    <name type="common">Bacillus terrae</name>
    <dbReference type="NCBI Taxonomy" id="1914933"/>
    <lineage>
        <taxon>Bacteria</taxon>
        <taxon>Bacillati</taxon>
        <taxon>Bacillota</taxon>
        <taxon>Bacilli</taxon>
        <taxon>Bacillales</taxon>
        <taxon>Bacillaceae</taxon>
        <taxon>Siminovitchia</taxon>
    </lineage>
</organism>
<dbReference type="GO" id="GO:0055085">
    <property type="term" value="P:transmembrane transport"/>
    <property type="evidence" value="ECO:0007669"/>
    <property type="project" value="InterPro"/>
</dbReference>
<feature type="transmembrane region" description="Helical" evidence="7">
    <location>
        <begin position="135"/>
        <end position="161"/>
    </location>
</feature>
<dbReference type="Pfam" id="PF00528">
    <property type="entry name" value="BPD_transp_1"/>
    <property type="match status" value="1"/>
</dbReference>
<feature type="domain" description="ABC transmembrane type-1" evidence="8">
    <location>
        <begin position="96"/>
        <end position="303"/>
    </location>
</feature>
<dbReference type="CDD" id="cd06261">
    <property type="entry name" value="TM_PBP2"/>
    <property type="match status" value="1"/>
</dbReference>
<feature type="transmembrane region" description="Helical" evidence="7">
    <location>
        <begin position="239"/>
        <end position="264"/>
    </location>
</feature>
<comment type="caution">
    <text evidence="9">The sequence shown here is derived from an EMBL/GenBank/DDBJ whole genome shotgun (WGS) entry which is preliminary data.</text>
</comment>
<dbReference type="EMBL" id="QYTW02000015">
    <property type="protein sequence ID" value="RST58974.1"/>
    <property type="molecule type" value="Genomic_DNA"/>
</dbReference>
<dbReference type="InterPro" id="IPR035906">
    <property type="entry name" value="MetI-like_sf"/>
</dbReference>
<protein>
    <submittedName>
        <fullName evidence="9">ABC transporter permease</fullName>
    </submittedName>
</protein>
<name>A0A429X6F5_SIMTE</name>
<dbReference type="Gene3D" id="1.10.3720.10">
    <property type="entry name" value="MetI-like"/>
    <property type="match status" value="1"/>
</dbReference>
<evidence type="ECO:0000256" key="6">
    <source>
        <dbReference type="ARBA" id="ARBA00023136"/>
    </source>
</evidence>
<evidence type="ECO:0000256" key="4">
    <source>
        <dbReference type="ARBA" id="ARBA00022692"/>
    </source>
</evidence>
<evidence type="ECO:0000259" key="8">
    <source>
        <dbReference type="PROSITE" id="PS50928"/>
    </source>
</evidence>
<reference evidence="9 10" key="1">
    <citation type="submission" date="2018-12" db="EMBL/GenBank/DDBJ databases">
        <authorList>
            <person name="Sun L."/>
            <person name="Chen Z."/>
        </authorList>
    </citation>
    <scope>NUCLEOTIDE SEQUENCE [LARGE SCALE GENOMIC DNA]</scope>
    <source>
        <strain evidence="9 10">LMG 29736</strain>
    </source>
</reference>
<dbReference type="SUPFAM" id="SSF161098">
    <property type="entry name" value="MetI-like"/>
    <property type="match status" value="1"/>
</dbReference>
<feature type="transmembrane region" description="Helical" evidence="7">
    <location>
        <begin position="100"/>
        <end position="123"/>
    </location>
</feature>
<gene>
    <name evidence="9" type="ORF">D5F11_015130</name>
</gene>
<feature type="transmembrane region" description="Helical" evidence="7">
    <location>
        <begin position="284"/>
        <end position="310"/>
    </location>
</feature>
<proteinExistence type="inferred from homology"/>
<dbReference type="Proteomes" id="UP000287296">
    <property type="component" value="Unassembled WGS sequence"/>
</dbReference>
<evidence type="ECO:0000313" key="9">
    <source>
        <dbReference type="EMBL" id="RST58974.1"/>
    </source>
</evidence>
<keyword evidence="3" id="KW-1003">Cell membrane</keyword>
<keyword evidence="5 7" id="KW-1133">Transmembrane helix</keyword>
<evidence type="ECO:0000256" key="3">
    <source>
        <dbReference type="ARBA" id="ARBA00022475"/>
    </source>
</evidence>
<comment type="subcellular location">
    <subcellularLocation>
        <location evidence="1 7">Cell membrane</location>
        <topology evidence="1 7">Multi-pass membrane protein</topology>
    </subcellularLocation>
</comment>
<dbReference type="PANTHER" id="PTHR43163:SF6">
    <property type="entry name" value="DIPEPTIDE TRANSPORT SYSTEM PERMEASE PROTEIN DPPB-RELATED"/>
    <property type="match status" value="1"/>
</dbReference>
<evidence type="ECO:0000313" key="10">
    <source>
        <dbReference type="Proteomes" id="UP000287296"/>
    </source>
</evidence>
<dbReference type="GO" id="GO:0005886">
    <property type="term" value="C:plasma membrane"/>
    <property type="evidence" value="ECO:0007669"/>
    <property type="project" value="UniProtKB-SubCell"/>
</dbReference>
<dbReference type="InterPro" id="IPR000515">
    <property type="entry name" value="MetI-like"/>
</dbReference>
<dbReference type="InterPro" id="IPR045621">
    <property type="entry name" value="BPD_transp_1_N"/>
</dbReference>
<dbReference type="AlphaFoldDB" id="A0A429X6F5"/>
<accession>A0A429X6F5</accession>
<dbReference type="OrthoDB" id="9773683at2"/>